<keyword evidence="3" id="KW-1185">Reference proteome</keyword>
<dbReference type="SUPFAM" id="SSF48371">
    <property type="entry name" value="ARM repeat"/>
    <property type="match status" value="1"/>
</dbReference>
<evidence type="ECO:0000256" key="1">
    <source>
        <dbReference type="SAM" id="MobiDB-lite"/>
    </source>
</evidence>
<protein>
    <submittedName>
        <fullName evidence="2">Uncharacterized protein</fullName>
    </submittedName>
</protein>
<dbReference type="Proteomes" id="UP000823046">
    <property type="component" value="Unassembled WGS sequence"/>
</dbReference>
<comment type="caution">
    <text evidence="2">The sequence shown here is derived from an EMBL/GenBank/DDBJ whole genome shotgun (WGS) entry which is preliminary data.</text>
</comment>
<sequence length="1094" mass="123273">SIANRLIGKRGLLHTPFNNFKEQPLMDCREALKNLSKMSKELLFSLHSPRSILTTSPSVSILSMWLKTSMLLSEETTICPLLSVEAHVLQRFLRLIFLPLKFHTWQVYVSSHTISKEKKVSKATKRKRKESIVDETHSWIEELSIKISETEDVAMTDDLDEISLYTSLLESLSQLCIGPTSPHPFISEGYSSSLKTLRRRCWEYWTFLVLHKAKWMPSPFQTICLPRLMAAIEVLAPPSLFSTTLQSVLQSVKTVPPSTLSFSSLPTETFLVVQSHTPYLLDPYEELRDICRCLLAFSMSAEILLIPQLNRLQEIVTGILQSLVGSPSITTFLCLPLLPLVNARDVFKEVETRMDVDEEEGGEEGGEEDEEEGGEEGGEEEEEEGGEEEEVEDTDQTDEEVKDIQPKVDPLNHPTATVLHKQTPQTLQNTSSEEGMADSLTHLFALLSSLLNKLGPYFTRSLPCLLTEIFLNPYIYSFLYQRKGDYHPLYRTDVGRDAFGRQISIMQHPDSLHTYDTDISESPHRIHLSTESLLFDVLMNVKGGQSILTEFPPSWDASPAPPTSSHAQTPPPHSRAVHALEHLMRLMASKPRFSYIVETLIKVVKEVGERSFLSTHTEATKRQKGSYVSGCITMFELSRLMEFLGYAVGCQTPSEAMLHRPTLTKLFLHIPSLLRLHIARSIPTLFLPQREEIFSMPVDSPFRRACLLPDILYGGYLWETHPSLIQQAMHIKGMPSAPSDPSESEAMLSLTRLLASEKVRQPLFGIGRLEKAWMCAFRSWCLKLDIHHLKHFMNTFRQLLWKRPSSLSEDVEMKEQQGLVEECQTLCSQRLFLMVYIAFLDDFGDVGGVEALFQDILTDFQKTVEICVKNAIQCSMEVEQEAIRKETTDALSGMPSTRKGKQGRNYITGNLTWSWFEIGLPTILAIKKSIQYWDTQVHGTLPSSFLELLLGPLVDCLDIMTVLPRSTCYSNGVPTVTSKIDQHSVGLSRIWLLTLQSLFGSIFSAYAEDLSSIERISEALIAKAGAGNANLRLSTVQIFFSIWQQLGVSAISSLSICTPTILVLLEDSDPEVEQVTQNWVKIIEATTGETLNTI</sequence>
<feature type="compositionally biased region" description="Acidic residues" evidence="1">
    <location>
        <begin position="356"/>
        <end position="401"/>
    </location>
</feature>
<accession>A0ABQ7J7I1</accession>
<evidence type="ECO:0000313" key="2">
    <source>
        <dbReference type="EMBL" id="KAF8819937.1"/>
    </source>
</evidence>
<dbReference type="InterPro" id="IPR016024">
    <property type="entry name" value="ARM-type_fold"/>
</dbReference>
<feature type="non-terminal residue" evidence="2">
    <location>
        <position position="1"/>
    </location>
</feature>
<organism evidence="2 3">
    <name type="scientific">Cardiosporidium cionae</name>
    <dbReference type="NCBI Taxonomy" id="476202"/>
    <lineage>
        <taxon>Eukaryota</taxon>
        <taxon>Sar</taxon>
        <taxon>Alveolata</taxon>
        <taxon>Apicomplexa</taxon>
        <taxon>Aconoidasida</taxon>
        <taxon>Nephromycida</taxon>
        <taxon>Cardiosporidium</taxon>
    </lineage>
</organism>
<reference evidence="2 3" key="1">
    <citation type="journal article" date="2020" name="bioRxiv">
        <title>Metabolic contributions of an alphaproteobacterial endosymbiont in the apicomplexan Cardiosporidium cionae.</title>
        <authorList>
            <person name="Hunter E.S."/>
            <person name="Paight C.J."/>
            <person name="Lane C.E."/>
        </authorList>
    </citation>
    <scope>NUCLEOTIDE SEQUENCE [LARGE SCALE GENOMIC DNA]</scope>
    <source>
        <strain evidence="2">ESH_2018</strain>
    </source>
</reference>
<name>A0ABQ7J7I1_9APIC</name>
<gene>
    <name evidence="2" type="ORF">IE077_003786</name>
</gene>
<feature type="region of interest" description="Disordered" evidence="1">
    <location>
        <begin position="353"/>
        <end position="417"/>
    </location>
</feature>
<proteinExistence type="predicted"/>
<evidence type="ECO:0000313" key="3">
    <source>
        <dbReference type="Proteomes" id="UP000823046"/>
    </source>
</evidence>
<dbReference type="EMBL" id="JADAQX010000543">
    <property type="protein sequence ID" value="KAF8819937.1"/>
    <property type="molecule type" value="Genomic_DNA"/>
</dbReference>